<evidence type="ECO:0000313" key="2">
    <source>
        <dbReference type="Proteomes" id="UP000291084"/>
    </source>
</evidence>
<keyword evidence="2" id="KW-1185">Reference proteome</keyword>
<proteinExistence type="predicted"/>
<name>A0A0S3SDR4_PHAAN</name>
<reference evidence="1 2" key="1">
    <citation type="journal article" date="2015" name="Sci. Rep.">
        <title>The power of single molecule real-time sequencing technology in the de novo assembly of a eukaryotic genome.</title>
        <authorList>
            <person name="Sakai H."/>
            <person name="Naito K."/>
            <person name="Ogiso-Tanaka E."/>
            <person name="Takahashi Y."/>
            <person name="Iseki K."/>
            <person name="Muto C."/>
            <person name="Satou K."/>
            <person name="Teruya K."/>
            <person name="Shiroma A."/>
            <person name="Shimoji M."/>
            <person name="Hirano T."/>
            <person name="Itoh T."/>
            <person name="Kaga A."/>
            <person name="Tomooka N."/>
        </authorList>
    </citation>
    <scope>NUCLEOTIDE SEQUENCE [LARGE SCALE GENOMIC DNA]</scope>
    <source>
        <strain evidence="2">cv. Shumari</strain>
    </source>
</reference>
<organism evidence="1 2">
    <name type="scientific">Vigna angularis var. angularis</name>
    <dbReference type="NCBI Taxonomy" id="157739"/>
    <lineage>
        <taxon>Eukaryota</taxon>
        <taxon>Viridiplantae</taxon>
        <taxon>Streptophyta</taxon>
        <taxon>Embryophyta</taxon>
        <taxon>Tracheophyta</taxon>
        <taxon>Spermatophyta</taxon>
        <taxon>Magnoliopsida</taxon>
        <taxon>eudicotyledons</taxon>
        <taxon>Gunneridae</taxon>
        <taxon>Pentapetalae</taxon>
        <taxon>rosids</taxon>
        <taxon>fabids</taxon>
        <taxon>Fabales</taxon>
        <taxon>Fabaceae</taxon>
        <taxon>Papilionoideae</taxon>
        <taxon>50 kb inversion clade</taxon>
        <taxon>NPAAA clade</taxon>
        <taxon>indigoferoid/millettioid clade</taxon>
        <taxon>Phaseoleae</taxon>
        <taxon>Vigna</taxon>
    </lineage>
</organism>
<protein>
    <submittedName>
        <fullName evidence="1">Uncharacterized protein</fullName>
    </submittedName>
</protein>
<gene>
    <name evidence="1" type="primary">Vigan.06G228000</name>
    <name evidence="1" type="ORF">VIGAN_06228000</name>
</gene>
<evidence type="ECO:0000313" key="1">
    <source>
        <dbReference type="EMBL" id="BAT90980.1"/>
    </source>
</evidence>
<dbReference type="EMBL" id="AP015039">
    <property type="protein sequence ID" value="BAT90980.1"/>
    <property type="molecule type" value="Genomic_DNA"/>
</dbReference>
<sequence length="86" mass="9873">MTRITQPFHFFSLLDGFWFWKSMANESFSIGGALTLSRSFFVIEVLSHGILCKLQMKRTKSKMKTRRKPSPYANSLIACAINIPNQ</sequence>
<dbReference type="AlphaFoldDB" id="A0A0S3SDR4"/>
<dbReference type="Proteomes" id="UP000291084">
    <property type="component" value="Chromosome 6"/>
</dbReference>
<accession>A0A0S3SDR4</accession>